<feature type="domain" description="MULE transposase" evidence="1">
    <location>
        <begin position="5"/>
        <end position="58"/>
    </location>
</feature>
<comment type="caution">
    <text evidence="2">The sequence shown here is derived from an EMBL/GenBank/DDBJ whole genome shotgun (WGS) entry which is preliminary data.</text>
</comment>
<dbReference type="Pfam" id="PF10551">
    <property type="entry name" value="MULE"/>
    <property type="match status" value="1"/>
</dbReference>
<proteinExistence type="predicted"/>
<dbReference type="EMBL" id="JARBJD010000213">
    <property type="protein sequence ID" value="KAK2947001.1"/>
    <property type="molecule type" value="Genomic_DNA"/>
</dbReference>
<dbReference type="Proteomes" id="UP001281761">
    <property type="component" value="Unassembled WGS sequence"/>
</dbReference>
<reference evidence="2 3" key="1">
    <citation type="journal article" date="2022" name="bioRxiv">
        <title>Genomics of Preaxostyla Flagellates Illuminates Evolutionary Transitions and the Path Towards Mitochondrial Loss.</title>
        <authorList>
            <person name="Novak L.V.F."/>
            <person name="Treitli S.C."/>
            <person name="Pyrih J."/>
            <person name="Halakuc P."/>
            <person name="Pipaliya S.V."/>
            <person name="Vacek V."/>
            <person name="Brzon O."/>
            <person name="Soukal P."/>
            <person name="Eme L."/>
            <person name="Dacks J.B."/>
            <person name="Karnkowska A."/>
            <person name="Elias M."/>
            <person name="Hampl V."/>
        </authorList>
    </citation>
    <scope>NUCLEOTIDE SEQUENCE [LARGE SCALE GENOMIC DNA]</scope>
    <source>
        <strain evidence="2">NAU3</strain>
        <tissue evidence="2">Gut</tissue>
    </source>
</reference>
<organism evidence="2 3">
    <name type="scientific">Blattamonas nauphoetae</name>
    <dbReference type="NCBI Taxonomy" id="2049346"/>
    <lineage>
        <taxon>Eukaryota</taxon>
        <taxon>Metamonada</taxon>
        <taxon>Preaxostyla</taxon>
        <taxon>Oxymonadida</taxon>
        <taxon>Blattamonas</taxon>
    </lineage>
</organism>
<name>A0ABQ9X5E1_9EUKA</name>
<accession>A0ABQ9X5E1</accession>
<sequence length="143" mass="16236">MDTTSKTASQYRNALSELKKVVLTDPAVSITDKDARIRSAIQSVFPSTQRRLCSWHAAESVFTKARSFYQLEQFTHTQNLMKSRHIRPWSRIGGSFASQFVNSPRNAFSASNIPLQPRFDFSIVVSARNTKAQASETRKHKML</sequence>
<protein>
    <recommendedName>
        <fullName evidence="1">MULE transposase domain-containing protein</fullName>
    </recommendedName>
</protein>
<evidence type="ECO:0000313" key="2">
    <source>
        <dbReference type="EMBL" id="KAK2947001.1"/>
    </source>
</evidence>
<evidence type="ECO:0000313" key="3">
    <source>
        <dbReference type="Proteomes" id="UP001281761"/>
    </source>
</evidence>
<keyword evidence="3" id="KW-1185">Reference proteome</keyword>
<dbReference type="InterPro" id="IPR018289">
    <property type="entry name" value="MULE_transposase_dom"/>
</dbReference>
<gene>
    <name evidence="2" type="ORF">BLNAU_18087</name>
</gene>
<evidence type="ECO:0000259" key="1">
    <source>
        <dbReference type="Pfam" id="PF10551"/>
    </source>
</evidence>